<evidence type="ECO:0000313" key="6">
    <source>
        <dbReference type="EMBL" id="PCI30423.1"/>
    </source>
</evidence>
<dbReference type="GO" id="GO:0003677">
    <property type="term" value="F:DNA binding"/>
    <property type="evidence" value="ECO:0007669"/>
    <property type="project" value="InterPro"/>
</dbReference>
<dbReference type="SUPFAM" id="SSF52540">
    <property type="entry name" value="P-loop containing nucleoside triphosphate hydrolases"/>
    <property type="match status" value="2"/>
</dbReference>
<feature type="domain" description="ABC transporter" evidence="5">
    <location>
        <begin position="5"/>
        <end position="225"/>
    </location>
</feature>
<proteinExistence type="predicted"/>
<dbReference type="PRINTS" id="PR01868">
    <property type="entry name" value="ABCEFAMILY"/>
</dbReference>
<dbReference type="Pfam" id="PF00005">
    <property type="entry name" value="ABC_tran"/>
    <property type="match status" value="2"/>
</dbReference>
<evidence type="ECO:0000313" key="7">
    <source>
        <dbReference type="Proteomes" id="UP000218113"/>
    </source>
</evidence>
<dbReference type="InterPro" id="IPR003593">
    <property type="entry name" value="AAA+_ATPase"/>
</dbReference>
<dbReference type="InterPro" id="IPR037118">
    <property type="entry name" value="Val-tRNA_synth_C_sf"/>
</dbReference>
<feature type="coiled-coil region" evidence="3">
    <location>
        <begin position="528"/>
        <end position="602"/>
    </location>
</feature>
<feature type="domain" description="ABC transporter" evidence="5">
    <location>
        <begin position="294"/>
        <end position="511"/>
    </location>
</feature>
<dbReference type="Gene3D" id="1.10.287.380">
    <property type="entry name" value="Valyl-tRNA synthetase, C-terminal domain"/>
    <property type="match status" value="1"/>
</dbReference>
<dbReference type="PROSITE" id="PS50893">
    <property type="entry name" value="ABC_TRANSPORTER_2"/>
    <property type="match status" value="2"/>
</dbReference>
<dbReference type="InterPro" id="IPR027417">
    <property type="entry name" value="P-loop_NTPase"/>
</dbReference>
<dbReference type="AlphaFoldDB" id="A0A2A4TA59"/>
<comment type="caution">
    <text evidence="6">The sequence shown here is derived from an EMBL/GenBank/DDBJ whole genome shotgun (WGS) entry which is preliminary data.</text>
</comment>
<dbReference type="Gene3D" id="3.40.50.300">
    <property type="entry name" value="P-loop containing nucleotide triphosphate hydrolases"/>
    <property type="match status" value="2"/>
</dbReference>
<keyword evidence="1" id="KW-0547">Nucleotide-binding</keyword>
<dbReference type="InterPro" id="IPR013283">
    <property type="entry name" value="RLI1"/>
</dbReference>
<evidence type="ECO:0000256" key="2">
    <source>
        <dbReference type="ARBA" id="ARBA00022840"/>
    </source>
</evidence>
<dbReference type="InterPro" id="IPR051309">
    <property type="entry name" value="ABCF_ATPase"/>
</dbReference>
<dbReference type="InterPro" id="IPR017871">
    <property type="entry name" value="ABC_transporter-like_CS"/>
</dbReference>
<reference evidence="7" key="1">
    <citation type="submission" date="2017-08" db="EMBL/GenBank/DDBJ databases">
        <title>A dynamic microbial community with high functional redundancy inhabits the cold, oxic subseafloor aquifer.</title>
        <authorList>
            <person name="Tully B.J."/>
            <person name="Wheat C.G."/>
            <person name="Glazer B.T."/>
            <person name="Huber J.A."/>
        </authorList>
    </citation>
    <scope>NUCLEOTIDE SEQUENCE [LARGE SCALE GENOMIC DNA]</scope>
</reference>
<dbReference type="PANTHER" id="PTHR42855:SF1">
    <property type="entry name" value="ABC TRANSPORTER DOMAIN-CONTAINING PROTEIN"/>
    <property type="match status" value="1"/>
</dbReference>
<name>A0A2A4TA59_9DELT</name>
<feature type="region of interest" description="Disordered" evidence="4">
    <location>
        <begin position="505"/>
        <end position="526"/>
    </location>
</feature>
<dbReference type="InterPro" id="IPR032524">
    <property type="entry name" value="ABC_tran_C"/>
</dbReference>
<dbReference type="Pfam" id="PF16326">
    <property type="entry name" value="ABC_tran_CTD"/>
    <property type="match status" value="1"/>
</dbReference>
<accession>A0A2A4TA59</accession>
<dbReference type="GO" id="GO:0016887">
    <property type="term" value="F:ATP hydrolysis activity"/>
    <property type="evidence" value="ECO:0007669"/>
    <property type="project" value="InterPro"/>
</dbReference>
<evidence type="ECO:0000256" key="1">
    <source>
        <dbReference type="ARBA" id="ARBA00022741"/>
    </source>
</evidence>
<dbReference type="CDD" id="cd03221">
    <property type="entry name" value="ABCF_EF-3"/>
    <property type="match status" value="2"/>
</dbReference>
<protein>
    <submittedName>
        <fullName evidence="6">ABC transporter ATP-binding protein</fullName>
    </submittedName>
</protein>
<keyword evidence="3" id="KW-0175">Coiled coil</keyword>
<dbReference type="GO" id="GO:0005524">
    <property type="term" value="F:ATP binding"/>
    <property type="evidence" value="ECO:0007669"/>
    <property type="project" value="UniProtKB-KW"/>
</dbReference>
<dbReference type="InterPro" id="IPR003439">
    <property type="entry name" value="ABC_transporter-like_ATP-bd"/>
</dbReference>
<evidence type="ECO:0000256" key="3">
    <source>
        <dbReference type="SAM" id="Coils"/>
    </source>
</evidence>
<sequence length="602" mass="68491">MTLIISCQSISKSFGAQPLFSDISLGFFTGERLGLIGPNGSGKSTLLKILAGIEHQDEGEISQRNETRLVFLSQEDKLDPQKTVEETLLAAIEPQELEDTERYVRLQKILARAEFSNPEQKVETLSGGWRKRLSICSAIIQQPDLLFLDEPTNHLDLEGILWLESILKAPDFAFVLISHDRYFLESSTNRIIELSRQYPGGFMKTSGNYSDFLLQRQTFLEGQATQEAALANKLRRETEWLRRGPKARSTKARFRIDDAQRLKEELHEVKQRNVDRGAMGIDFSATERQTKRLLETKNLSKSLGDKLLFDRVNLTLSPGTRLGLLGRNGTGKTTLMNLLQGSLQPDEGHIKLADDVKIVLFDQKREQLNPEEPLRRALSPAGDSVVYRGRSIHVAGWAKRFLFRPDQLDTPIGKLSGGEQARILIARLMLQPADILLLDEPTNDLDIPSLEILEESLMDFPGAIVLVTHDRYLLDRVTTQILGLGEAAKTELFVDFSQWLDQQKSPQALKKEKSKGEKPKRKKAKKLSYKDQREFDQIEEKIQEAEETLEKQQKTLELPEVISNPELLQTHCGELEKIQAKVEQLYERWTELEELKAELENQ</sequence>
<dbReference type="PANTHER" id="PTHR42855">
    <property type="entry name" value="ABC TRANSPORTER ATP-BINDING SUBUNIT"/>
    <property type="match status" value="1"/>
</dbReference>
<dbReference type="SMART" id="SM00382">
    <property type="entry name" value="AAA"/>
    <property type="match status" value="2"/>
</dbReference>
<dbReference type="EMBL" id="NVSR01000005">
    <property type="protein sequence ID" value="PCI30423.1"/>
    <property type="molecule type" value="Genomic_DNA"/>
</dbReference>
<dbReference type="Proteomes" id="UP000218113">
    <property type="component" value="Unassembled WGS sequence"/>
</dbReference>
<dbReference type="PROSITE" id="PS00211">
    <property type="entry name" value="ABC_TRANSPORTER_1"/>
    <property type="match status" value="2"/>
</dbReference>
<evidence type="ECO:0000256" key="4">
    <source>
        <dbReference type="SAM" id="MobiDB-lite"/>
    </source>
</evidence>
<keyword evidence="2 6" id="KW-0067">ATP-binding</keyword>
<evidence type="ECO:0000259" key="5">
    <source>
        <dbReference type="PROSITE" id="PS50893"/>
    </source>
</evidence>
<gene>
    <name evidence="6" type="ORF">COB67_01895</name>
</gene>
<organism evidence="6 7">
    <name type="scientific">SAR324 cluster bacterium</name>
    <dbReference type="NCBI Taxonomy" id="2024889"/>
    <lineage>
        <taxon>Bacteria</taxon>
        <taxon>Deltaproteobacteria</taxon>
        <taxon>SAR324 cluster</taxon>
    </lineage>
</organism>